<keyword evidence="4 12" id="KW-0808">Transferase</keyword>
<dbReference type="CDD" id="cd01672">
    <property type="entry name" value="TMPK"/>
    <property type="match status" value="1"/>
</dbReference>
<reference evidence="14" key="1">
    <citation type="submission" date="2020-02" db="EMBL/GenBank/DDBJ databases">
        <authorList>
            <person name="Meier V. D."/>
        </authorList>
    </citation>
    <scope>NUCLEOTIDE SEQUENCE</scope>
    <source>
        <strain evidence="14">AVDCRST_MAG71</strain>
    </source>
</reference>
<dbReference type="InterPro" id="IPR027417">
    <property type="entry name" value="P-loop_NTPase"/>
</dbReference>
<comment type="similarity">
    <text evidence="1 12">Belongs to the thymidylate kinase family.</text>
</comment>
<dbReference type="GO" id="GO:0004798">
    <property type="term" value="F:dTMP kinase activity"/>
    <property type="evidence" value="ECO:0007669"/>
    <property type="project" value="UniProtKB-UniRule"/>
</dbReference>
<evidence type="ECO:0000256" key="12">
    <source>
        <dbReference type="HAMAP-Rule" id="MF_00165"/>
    </source>
</evidence>
<accession>A0A6J4LPM1</accession>
<dbReference type="NCBIfam" id="TIGR00041">
    <property type="entry name" value="DTMP_kinase"/>
    <property type="match status" value="1"/>
</dbReference>
<dbReference type="GO" id="GO:0006227">
    <property type="term" value="P:dUDP biosynthetic process"/>
    <property type="evidence" value="ECO:0007669"/>
    <property type="project" value="TreeGrafter"/>
</dbReference>
<dbReference type="GO" id="GO:0005524">
    <property type="term" value="F:ATP binding"/>
    <property type="evidence" value="ECO:0007669"/>
    <property type="project" value="UniProtKB-UniRule"/>
</dbReference>
<protein>
    <recommendedName>
        <fullName evidence="3 12">Thymidylate kinase</fullName>
        <ecNumber evidence="2 12">2.7.4.9</ecNumber>
    </recommendedName>
    <alternativeName>
        <fullName evidence="9 12">dTMP kinase</fullName>
    </alternativeName>
</protein>
<keyword evidence="6 12" id="KW-0547">Nucleotide-binding</keyword>
<dbReference type="InterPro" id="IPR039430">
    <property type="entry name" value="Thymidylate_kin-like_dom"/>
</dbReference>
<evidence type="ECO:0000256" key="7">
    <source>
        <dbReference type="ARBA" id="ARBA00022777"/>
    </source>
</evidence>
<feature type="domain" description="Thymidylate kinase-like" evidence="13">
    <location>
        <begin position="17"/>
        <end position="203"/>
    </location>
</feature>
<name>A0A6J4LPM1_9GAMM</name>
<dbReference type="Gene3D" id="3.40.50.300">
    <property type="entry name" value="P-loop containing nucleotide triphosphate hydrolases"/>
    <property type="match status" value="1"/>
</dbReference>
<gene>
    <name evidence="12" type="primary">tmk</name>
    <name evidence="14" type="ORF">AVDCRST_MAG71-2148</name>
</gene>
<dbReference type="GO" id="GO:0006233">
    <property type="term" value="P:dTDP biosynthetic process"/>
    <property type="evidence" value="ECO:0007669"/>
    <property type="project" value="InterPro"/>
</dbReference>
<organism evidence="14">
    <name type="scientific">uncultured Lysobacter sp</name>
    <dbReference type="NCBI Taxonomy" id="271060"/>
    <lineage>
        <taxon>Bacteria</taxon>
        <taxon>Pseudomonadati</taxon>
        <taxon>Pseudomonadota</taxon>
        <taxon>Gammaproteobacteria</taxon>
        <taxon>Lysobacterales</taxon>
        <taxon>Lysobacteraceae</taxon>
        <taxon>Lysobacter</taxon>
        <taxon>environmental samples</taxon>
    </lineage>
</organism>
<dbReference type="Pfam" id="PF02223">
    <property type="entry name" value="Thymidylate_kin"/>
    <property type="match status" value="1"/>
</dbReference>
<keyword evidence="7 12" id="KW-0418">Kinase</keyword>
<feature type="binding site" evidence="12">
    <location>
        <begin position="19"/>
        <end position="26"/>
    </location>
    <ligand>
        <name>ATP</name>
        <dbReference type="ChEBI" id="CHEBI:30616"/>
    </ligand>
</feature>
<evidence type="ECO:0000256" key="10">
    <source>
        <dbReference type="ARBA" id="ARBA00048743"/>
    </source>
</evidence>
<dbReference type="InterPro" id="IPR018094">
    <property type="entry name" value="Thymidylate_kinase"/>
</dbReference>
<evidence type="ECO:0000256" key="6">
    <source>
        <dbReference type="ARBA" id="ARBA00022741"/>
    </source>
</evidence>
<evidence type="ECO:0000256" key="3">
    <source>
        <dbReference type="ARBA" id="ARBA00017144"/>
    </source>
</evidence>
<sequence>MSEQRPALVRPPRLISLEGGEGAGKSTVMAALRASLEASGAEVVCTREPGGTPLAERIRAILLEATNEAPCASAELLLMFAARAQLVETVIGPALERGAWVISDRFTDASHVYQGAARGGDLALIAELERRIVRIEPAVTLLLDVSVAVGRARIGNRGALDRIEAEREEFFETVRAAYLRRAEQHADRFHVIDASQSAKAVAAQAVAVLDAHREGVQ</sequence>
<dbReference type="GO" id="GO:0006235">
    <property type="term" value="P:dTTP biosynthetic process"/>
    <property type="evidence" value="ECO:0007669"/>
    <property type="project" value="UniProtKB-UniRule"/>
</dbReference>
<proteinExistence type="inferred from homology"/>
<dbReference type="FunFam" id="3.40.50.300:FF:000225">
    <property type="entry name" value="Thymidylate kinase"/>
    <property type="match status" value="1"/>
</dbReference>
<evidence type="ECO:0000256" key="11">
    <source>
        <dbReference type="ARBA" id="ARBA00057735"/>
    </source>
</evidence>
<evidence type="ECO:0000256" key="5">
    <source>
        <dbReference type="ARBA" id="ARBA00022727"/>
    </source>
</evidence>
<keyword evidence="5 12" id="KW-0545">Nucleotide biosynthesis</keyword>
<evidence type="ECO:0000256" key="8">
    <source>
        <dbReference type="ARBA" id="ARBA00022840"/>
    </source>
</evidence>
<dbReference type="AlphaFoldDB" id="A0A6J4LPM1"/>
<evidence type="ECO:0000259" key="13">
    <source>
        <dbReference type="Pfam" id="PF02223"/>
    </source>
</evidence>
<evidence type="ECO:0000256" key="4">
    <source>
        <dbReference type="ARBA" id="ARBA00022679"/>
    </source>
</evidence>
<dbReference type="SUPFAM" id="SSF52540">
    <property type="entry name" value="P-loop containing nucleoside triphosphate hydrolases"/>
    <property type="match status" value="1"/>
</dbReference>
<keyword evidence="8 12" id="KW-0067">ATP-binding</keyword>
<dbReference type="PANTHER" id="PTHR10344:SF4">
    <property type="entry name" value="UMP-CMP KINASE 2, MITOCHONDRIAL"/>
    <property type="match status" value="1"/>
</dbReference>
<dbReference type="GO" id="GO:0005829">
    <property type="term" value="C:cytosol"/>
    <property type="evidence" value="ECO:0007669"/>
    <property type="project" value="TreeGrafter"/>
</dbReference>
<dbReference type="HAMAP" id="MF_00165">
    <property type="entry name" value="Thymidylate_kinase"/>
    <property type="match status" value="1"/>
</dbReference>
<evidence type="ECO:0000256" key="2">
    <source>
        <dbReference type="ARBA" id="ARBA00012980"/>
    </source>
</evidence>
<dbReference type="PANTHER" id="PTHR10344">
    <property type="entry name" value="THYMIDYLATE KINASE"/>
    <property type="match status" value="1"/>
</dbReference>
<dbReference type="EC" id="2.7.4.9" evidence="2 12"/>
<comment type="function">
    <text evidence="11 12">Phosphorylation of dTMP to form dTDP in both de novo and salvage pathways of dTTP synthesis.</text>
</comment>
<dbReference type="EMBL" id="CADCUA010000499">
    <property type="protein sequence ID" value="CAA9339232.1"/>
    <property type="molecule type" value="Genomic_DNA"/>
</dbReference>
<evidence type="ECO:0000313" key="14">
    <source>
        <dbReference type="EMBL" id="CAA9339232.1"/>
    </source>
</evidence>
<evidence type="ECO:0000256" key="9">
    <source>
        <dbReference type="ARBA" id="ARBA00029962"/>
    </source>
</evidence>
<evidence type="ECO:0000256" key="1">
    <source>
        <dbReference type="ARBA" id="ARBA00009776"/>
    </source>
</evidence>
<comment type="catalytic activity">
    <reaction evidence="10 12">
        <text>dTMP + ATP = dTDP + ADP</text>
        <dbReference type="Rhea" id="RHEA:13517"/>
        <dbReference type="ChEBI" id="CHEBI:30616"/>
        <dbReference type="ChEBI" id="CHEBI:58369"/>
        <dbReference type="ChEBI" id="CHEBI:63528"/>
        <dbReference type="ChEBI" id="CHEBI:456216"/>
        <dbReference type="EC" id="2.7.4.9"/>
    </reaction>
</comment>